<organism evidence="1 2">
    <name type="scientific">Hyella patelloides LEGE 07179</name>
    <dbReference type="NCBI Taxonomy" id="945734"/>
    <lineage>
        <taxon>Bacteria</taxon>
        <taxon>Bacillati</taxon>
        <taxon>Cyanobacteriota</taxon>
        <taxon>Cyanophyceae</taxon>
        <taxon>Pleurocapsales</taxon>
        <taxon>Hyellaceae</taxon>
        <taxon>Hyella</taxon>
    </lineage>
</organism>
<reference evidence="1 2" key="1">
    <citation type="submission" date="2019-01" db="EMBL/GenBank/DDBJ databases">
        <authorList>
            <person name="Brito A."/>
        </authorList>
    </citation>
    <scope>NUCLEOTIDE SEQUENCE [LARGE SCALE GENOMIC DNA]</scope>
    <source>
        <strain evidence="1">1</strain>
    </source>
</reference>
<dbReference type="Proteomes" id="UP000320055">
    <property type="component" value="Unassembled WGS sequence"/>
</dbReference>
<gene>
    <name evidence="1" type="ORF">H1P_5060002</name>
</gene>
<evidence type="ECO:0000313" key="1">
    <source>
        <dbReference type="EMBL" id="VEP16888.1"/>
    </source>
</evidence>
<sequence length="53" mass="5811">MNILKQSPEQSFGLTQIVESLMICSPMNGHGLSWGNVTEKETQDLEEMNGGAE</sequence>
<dbReference type="RefSeq" id="WP_186376288.1">
    <property type="nucleotide sequence ID" value="NZ_LR214240.1"/>
</dbReference>
<accession>A0A563VZK4</accession>
<protein>
    <submittedName>
        <fullName evidence="1">Uncharacterized protein</fullName>
    </submittedName>
</protein>
<dbReference type="EMBL" id="CAACVJ010000453">
    <property type="protein sequence ID" value="VEP16888.1"/>
    <property type="molecule type" value="Genomic_DNA"/>
</dbReference>
<evidence type="ECO:0000313" key="2">
    <source>
        <dbReference type="Proteomes" id="UP000320055"/>
    </source>
</evidence>
<name>A0A563VZK4_9CYAN</name>
<proteinExistence type="predicted"/>
<dbReference type="AlphaFoldDB" id="A0A563VZK4"/>
<keyword evidence="2" id="KW-1185">Reference proteome</keyword>